<gene>
    <name evidence="1" type="ORF">IHE45_04G166700</name>
</gene>
<dbReference type="EMBL" id="CM037014">
    <property type="protein sequence ID" value="KAH7687462.1"/>
    <property type="molecule type" value="Genomic_DNA"/>
</dbReference>
<feature type="non-terminal residue" evidence="1">
    <location>
        <position position="1"/>
    </location>
</feature>
<dbReference type="Proteomes" id="UP000827976">
    <property type="component" value="Chromosome 4"/>
</dbReference>
<organism evidence="1 2">
    <name type="scientific">Dioscorea alata</name>
    <name type="common">Purple yam</name>
    <dbReference type="NCBI Taxonomy" id="55571"/>
    <lineage>
        <taxon>Eukaryota</taxon>
        <taxon>Viridiplantae</taxon>
        <taxon>Streptophyta</taxon>
        <taxon>Embryophyta</taxon>
        <taxon>Tracheophyta</taxon>
        <taxon>Spermatophyta</taxon>
        <taxon>Magnoliopsida</taxon>
        <taxon>Liliopsida</taxon>
        <taxon>Dioscoreales</taxon>
        <taxon>Dioscoreaceae</taxon>
        <taxon>Dioscorea</taxon>
    </lineage>
</organism>
<name>A0ACB7WI60_DIOAL</name>
<comment type="caution">
    <text evidence="1">The sequence shown here is derived from an EMBL/GenBank/DDBJ whole genome shotgun (WGS) entry which is preliminary data.</text>
</comment>
<reference evidence="2" key="1">
    <citation type="journal article" date="2022" name="Nat. Commun.">
        <title>Chromosome evolution and the genetic basis of agronomically important traits in greater yam.</title>
        <authorList>
            <person name="Bredeson J.V."/>
            <person name="Lyons J.B."/>
            <person name="Oniyinde I.O."/>
            <person name="Okereke N.R."/>
            <person name="Kolade O."/>
            <person name="Nnabue I."/>
            <person name="Nwadili C.O."/>
            <person name="Hribova E."/>
            <person name="Parker M."/>
            <person name="Nwogha J."/>
            <person name="Shu S."/>
            <person name="Carlson J."/>
            <person name="Kariba R."/>
            <person name="Muthemba S."/>
            <person name="Knop K."/>
            <person name="Barton G.J."/>
            <person name="Sherwood A.V."/>
            <person name="Lopez-Montes A."/>
            <person name="Asiedu R."/>
            <person name="Jamnadass R."/>
            <person name="Muchugi A."/>
            <person name="Goodstein D."/>
            <person name="Egesi C.N."/>
            <person name="Featherston J."/>
            <person name="Asfaw A."/>
            <person name="Simpson G.G."/>
            <person name="Dolezel J."/>
            <person name="Hendre P.S."/>
            <person name="Van Deynze A."/>
            <person name="Kumar P.L."/>
            <person name="Obidiegwu J.E."/>
            <person name="Bhattacharjee R."/>
            <person name="Rokhsar D.S."/>
        </authorList>
    </citation>
    <scope>NUCLEOTIDE SEQUENCE [LARGE SCALE GENOMIC DNA]</scope>
    <source>
        <strain evidence="2">cv. TDa95/00328</strain>
    </source>
</reference>
<evidence type="ECO:0000313" key="2">
    <source>
        <dbReference type="Proteomes" id="UP000827976"/>
    </source>
</evidence>
<sequence length="293" mass="31986">KWPVHEREHQIGKMKLGQPKSWLSGELLKNILKVSPTKRRKEELRLHVSQVNAALSVANLAAAISGILANCSLDPNKHGINMINMINGGHEECDQMKMNSVLASAAALIATVCAEAAESVGAQRAHISSAISSGLQTRTSADMLDLTANAATSLRGVATLERRATSKLYISDDQKMLSNGSKLLIRTPAGKVELRSVRIYLKHSKLILLLGKKLMGGFITTSKEYRIIDIMEDRGGKGSAEFTEDECGMYFVTIATSEGTIKLLFQDEKQFKAWKSSISHLLFSSHGSCKLFS</sequence>
<proteinExistence type="predicted"/>
<evidence type="ECO:0000313" key="1">
    <source>
        <dbReference type="EMBL" id="KAH7687462.1"/>
    </source>
</evidence>
<accession>A0ACB7WI60</accession>
<protein>
    <submittedName>
        <fullName evidence="1">Pleckstrin-like plant domain-containing protein</fullName>
    </submittedName>
</protein>
<keyword evidence="2" id="KW-1185">Reference proteome</keyword>